<feature type="transmembrane region" description="Helical" evidence="2">
    <location>
        <begin position="124"/>
        <end position="144"/>
    </location>
</feature>
<dbReference type="PANTHER" id="PTHR33745:SF1">
    <property type="entry name" value="RSBT ANTAGONIST PROTEIN RSBS"/>
    <property type="match status" value="1"/>
</dbReference>
<keyword evidence="2" id="KW-1133">Transmembrane helix</keyword>
<proteinExistence type="predicted"/>
<feature type="transmembrane region" description="Helical" evidence="2">
    <location>
        <begin position="102"/>
        <end position="119"/>
    </location>
</feature>
<feature type="transmembrane region" description="Helical" evidence="2">
    <location>
        <begin position="77"/>
        <end position="96"/>
    </location>
</feature>
<dbReference type="InterPro" id="IPR002645">
    <property type="entry name" value="STAS_dom"/>
</dbReference>
<dbReference type="PANTHER" id="PTHR33745">
    <property type="entry name" value="RSBT ANTAGONIST PROTEIN RSBS-RELATED"/>
    <property type="match status" value="1"/>
</dbReference>
<feature type="transmembrane region" description="Helical" evidence="2">
    <location>
        <begin position="26"/>
        <end position="44"/>
    </location>
</feature>
<feature type="coiled-coil region" evidence="1">
    <location>
        <begin position="183"/>
        <end position="242"/>
    </location>
</feature>
<dbReference type="eggNOG" id="COG1366">
    <property type="taxonomic scope" value="Bacteria"/>
</dbReference>
<keyword evidence="2" id="KW-0812">Transmembrane</keyword>
<dbReference type="OrthoDB" id="153847at2"/>
<evidence type="ECO:0000256" key="2">
    <source>
        <dbReference type="SAM" id="Phobius"/>
    </source>
</evidence>
<keyword evidence="1" id="KW-0175">Coiled coil</keyword>
<dbReference type="STRING" id="326427.Cagg_0410"/>
<dbReference type="Proteomes" id="UP000002508">
    <property type="component" value="Chromosome"/>
</dbReference>
<dbReference type="InterPro" id="IPR051932">
    <property type="entry name" value="Bact_StressResp_Reg"/>
</dbReference>
<feature type="transmembrane region" description="Helical" evidence="2">
    <location>
        <begin position="156"/>
        <end position="178"/>
    </location>
</feature>
<keyword evidence="2" id="KW-0472">Membrane</keyword>
<dbReference type="AlphaFoldDB" id="B8G3H2"/>
<keyword evidence="5" id="KW-1185">Reference proteome</keyword>
<dbReference type="HOGENOM" id="CLU_061564_0_0_0"/>
<protein>
    <submittedName>
        <fullName evidence="4">Anti-sigma-factor antagonist</fullName>
    </submittedName>
</protein>
<dbReference type="RefSeq" id="WP_012615721.1">
    <property type="nucleotide sequence ID" value="NC_011831.1"/>
</dbReference>
<dbReference type="Pfam" id="PF01740">
    <property type="entry name" value="STAS"/>
    <property type="match status" value="1"/>
</dbReference>
<dbReference type="SUPFAM" id="SSF52091">
    <property type="entry name" value="SpoIIaa-like"/>
    <property type="match status" value="1"/>
</dbReference>
<evidence type="ECO:0000256" key="1">
    <source>
        <dbReference type="SAM" id="Coils"/>
    </source>
</evidence>
<dbReference type="EMBL" id="CP001337">
    <property type="protein sequence ID" value="ACL23355.1"/>
    <property type="molecule type" value="Genomic_DNA"/>
</dbReference>
<accession>B8G3H2</accession>
<dbReference type="PROSITE" id="PS50801">
    <property type="entry name" value="STAS"/>
    <property type="match status" value="1"/>
</dbReference>
<name>B8G3H2_CHLAD</name>
<evidence type="ECO:0000313" key="4">
    <source>
        <dbReference type="EMBL" id="ACL23355.1"/>
    </source>
</evidence>
<evidence type="ECO:0000313" key="5">
    <source>
        <dbReference type="Proteomes" id="UP000002508"/>
    </source>
</evidence>
<feature type="transmembrane region" description="Helical" evidence="2">
    <location>
        <begin position="50"/>
        <end position="70"/>
    </location>
</feature>
<evidence type="ECO:0000259" key="3">
    <source>
        <dbReference type="PROSITE" id="PS50801"/>
    </source>
</evidence>
<organism evidence="4 5">
    <name type="scientific">Chloroflexus aggregans (strain MD-66 / DSM 9485)</name>
    <dbReference type="NCBI Taxonomy" id="326427"/>
    <lineage>
        <taxon>Bacteria</taxon>
        <taxon>Bacillati</taxon>
        <taxon>Chloroflexota</taxon>
        <taxon>Chloroflexia</taxon>
        <taxon>Chloroflexales</taxon>
        <taxon>Chloroflexineae</taxon>
        <taxon>Chloroflexaceae</taxon>
        <taxon>Chloroflexus</taxon>
    </lineage>
</organism>
<dbReference type="KEGG" id="cag:Cagg_0410"/>
<dbReference type="InterPro" id="IPR036513">
    <property type="entry name" value="STAS_dom_sf"/>
</dbReference>
<feature type="domain" description="STAS" evidence="3">
    <location>
        <begin position="250"/>
        <end position="361"/>
    </location>
</feature>
<sequence length="361" mass="39497">MRSMISWLTNIRATNEDNLRRGRTTVVVALVMICLAVLAIPLTLFNSNPIISLAIIVAGITAYLITIAITRLGYVTIGGLTLIAFITLPILTPIVIQSSPTSPLTSPFYLILSILVAGLTLRPVFIWLVLIANVVGLFIAWSVANTPIFTDPLETPLTLAALFLQVGTAWFTFIGGQITDNALKEARRSSNEARQTAARLAELNTTLELQVEQRTKALQTALHDLEQRTAEQARLLAENEQQRQVIRELSVPVLPVHDTTLVMPLIGALDTARLVDMQQQALNQIEHTNARKLLIDVTGVPVIDTQVAKGLLQLVEAARLMGTQVILVGIRPEVAQTLVTLGIDLHHIRTYSTLQAALARR</sequence>
<gene>
    <name evidence="4" type="ordered locus">Cagg_0410</name>
</gene>
<reference evidence="4" key="1">
    <citation type="submission" date="2008-12" db="EMBL/GenBank/DDBJ databases">
        <title>Complete sequence of Chloroflexus aggregans DSM 9485.</title>
        <authorList>
            <consortium name="US DOE Joint Genome Institute"/>
            <person name="Lucas S."/>
            <person name="Copeland A."/>
            <person name="Lapidus A."/>
            <person name="Glavina del Rio T."/>
            <person name="Dalin E."/>
            <person name="Tice H."/>
            <person name="Pitluck S."/>
            <person name="Foster B."/>
            <person name="Larimer F."/>
            <person name="Land M."/>
            <person name="Hauser L."/>
            <person name="Kyrpides N."/>
            <person name="Mikhailova N."/>
            <person name="Bryant D."/>
            <person name="Richardson P."/>
        </authorList>
    </citation>
    <scope>NUCLEOTIDE SEQUENCE</scope>
    <source>
        <strain evidence="4">DSM 9485</strain>
    </source>
</reference>
<dbReference type="Gene3D" id="3.30.750.24">
    <property type="entry name" value="STAS domain"/>
    <property type="match status" value="1"/>
</dbReference>
<dbReference type="CDD" id="cd07041">
    <property type="entry name" value="STAS_RsbR_RsbS_like"/>
    <property type="match status" value="1"/>
</dbReference>